<organism evidence="1 2">
    <name type="scientific">candidate division WS6 bacterium GW2011_GWA2_37_6</name>
    <dbReference type="NCBI Taxonomy" id="1619087"/>
    <lineage>
        <taxon>Bacteria</taxon>
        <taxon>Candidatus Dojkabacteria</taxon>
    </lineage>
</organism>
<protein>
    <submittedName>
        <fullName evidence="1">Uncharacterized protein</fullName>
    </submittedName>
</protein>
<proteinExistence type="predicted"/>
<dbReference type="AlphaFoldDB" id="A0A0G0K2L8"/>
<evidence type="ECO:0000313" key="1">
    <source>
        <dbReference type="EMBL" id="KKQ34886.1"/>
    </source>
</evidence>
<gene>
    <name evidence="1" type="ORF">US52_C0043G0003</name>
</gene>
<sequence length="302" mass="34485">MVIQTTEFSPYTERILSLGLAQEQIERLGEIHQTIVKGYDNSLDSRIDVLFNTIPEEERLTVLENIQLIKEGVDQEGNISNWNEGRQVALRDCCQTLVKNFNFVDPKNGYELMKGTFEENLQGIAERQANPDNSDVIIDCKLPAIILHTLLKRESINSRIVIRYGTGGPSREPNFSAHPSVFIPVDTSTKIANIHSHKGLEGVLADFVALPNTSYKVLPIYEKLVDVNYGIPGADKNSRLVHYLDIYFFVGKMITQIRQNDKGNDRRREVKELMQELIPKKSYRQVQSKLEIYIDHLFNVPL</sequence>
<dbReference type="EMBL" id="LBTH01000043">
    <property type="protein sequence ID" value="KKQ34886.1"/>
    <property type="molecule type" value="Genomic_DNA"/>
</dbReference>
<accession>A0A0G0K2L8</accession>
<reference evidence="1 2" key="1">
    <citation type="journal article" date="2015" name="Nature">
        <title>rRNA introns, odd ribosomes, and small enigmatic genomes across a large radiation of phyla.</title>
        <authorList>
            <person name="Brown C.T."/>
            <person name="Hug L.A."/>
            <person name="Thomas B.C."/>
            <person name="Sharon I."/>
            <person name="Castelle C.J."/>
            <person name="Singh A."/>
            <person name="Wilkins M.J."/>
            <person name="Williams K.H."/>
            <person name="Banfield J.F."/>
        </authorList>
    </citation>
    <scope>NUCLEOTIDE SEQUENCE [LARGE SCALE GENOMIC DNA]</scope>
</reference>
<name>A0A0G0K2L8_9BACT</name>
<comment type="caution">
    <text evidence="1">The sequence shown here is derived from an EMBL/GenBank/DDBJ whole genome shotgun (WGS) entry which is preliminary data.</text>
</comment>
<evidence type="ECO:0000313" key="2">
    <source>
        <dbReference type="Proteomes" id="UP000034852"/>
    </source>
</evidence>
<dbReference type="Proteomes" id="UP000034852">
    <property type="component" value="Unassembled WGS sequence"/>
</dbReference>